<organism evidence="1 2">
    <name type="scientific">Chungangia koreensis</name>
    <dbReference type="NCBI Taxonomy" id="752657"/>
    <lineage>
        <taxon>Bacteria</taxon>
        <taxon>Bacillati</taxon>
        <taxon>Bacillota</taxon>
        <taxon>Bacilli</taxon>
        <taxon>Lactobacillales</taxon>
        <taxon>Chungangia</taxon>
    </lineage>
</organism>
<sequence length="54" mass="6334">MHQLPDELLVQSYYKAVDLNLNPHFIQLLESEIKKRSLTISKRYSNCKAKKLTS</sequence>
<dbReference type="Gene3D" id="1.10.287.1100">
    <property type="entry name" value="Sporulation inhibitor A"/>
    <property type="match status" value="1"/>
</dbReference>
<evidence type="ECO:0000313" key="2">
    <source>
        <dbReference type="Proteomes" id="UP001595817"/>
    </source>
</evidence>
<dbReference type="Proteomes" id="UP001595817">
    <property type="component" value="Unassembled WGS sequence"/>
</dbReference>
<dbReference type="InterPro" id="IPR015064">
    <property type="entry name" value="Sda"/>
</dbReference>
<accession>A0ABV8X6A5</accession>
<evidence type="ECO:0000313" key="1">
    <source>
        <dbReference type="EMBL" id="MFC4410559.1"/>
    </source>
</evidence>
<dbReference type="InterPro" id="IPR036916">
    <property type="entry name" value="Sda_sf"/>
</dbReference>
<dbReference type="GO" id="GO:0004860">
    <property type="term" value="F:protein kinase inhibitor activity"/>
    <property type="evidence" value="ECO:0007669"/>
    <property type="project" value="UniProtKB-KW"/>
</dbReference>
<name>A0ABV8X6A5_9LACT</name>
<dbReference type="RefSeq" id="WP_378154540.1">
    <property type="nucleotide sequence ID" value="NZ_JBHSEC010000015.1"/>
</dbReference>
<dbReference type="SUPFAM" id="SSF100985">
    <property type="entry name" value="Sporulation inhibitor Sda"/>
    <property type="match status" value="1"/>
</dbReference>
<keyword evidence="2" id="KW-1185">Reference proteome</keyword>
<reference evidence="2" key="1">
    <citation type="journal article" date="2019" name="Int. J. Syst. Evol. Microbiol.">
        <title>The Global Catalogue of Microorganisms (GCM) 10K type strain sequencing project: providing services to taxonomists for standard genome sequencing and annotation.</title>
        <authorList>
            <consortium name="The Broad Institute Genomics Platform"/>
            <consortium name="The Broad Institute Genome Sequencing Center for Infectious Disease"/>
            <person name="Wu L."/>
            <person name="Ma J."/>
        </authorList>
    </citation>
    <scope>NUCLEOTIDE SEQUENCE [LARGE SCALE GENOMIC DNA]</scope>
    <source>
        <strain evidence="2">CCUG 59778</strain>
    </source>
</reference>
<dbReference type="EMBL" id="JBHSEC010000015">
    <property type="protein sequence ID" value="MFC4410559.1"/>
    <property type="molecule type" value="Genomic_DNA"/>
</dbReference>
<keyword evidence="1" id="KW-0649">Protein kinase inhibitor</keyword>
<comment type="caution">
    <text evidence="1">The sequence shown here is derived from an EMBL/GenBank/DDBJ whole genome shotgun (WGS) entry which is preliminary data.</text>
</comment>
<dbReference type="Pfam" id="PF08970">
    <property type="entry name" value="Sda"/>
    <property type="match status" value="1"/>
</dbReference>
<gene>
    <name evidence="1" type="ORF">ACFOZY_09030</name>
</gene>
<protein>
    <submittedName>
        <fullName evidence="1">Sporulation histidine kinase inhibitor Sda</fullName>
    </submittedName>
</protein>
<proteinExistence type="predicted"/>